<evidence type="ECO:0000313" key="4">
    <source>
        <dbReference type="Proteomes" id="UP001321249"/>
    </source>
</evidence>
<dbReference type="AlphaFoldDB" id="A0AAJ5ZGJ5"/>
<dbReference type="InterPro" id="IPR052045">
    <property type="entry name" value="Sulfur_Carrier/Prot_Modifier"/>
</dbReference>
<gene>
    <name evidence="1" type="ORF">GKO46_12280</name>
    <name evidence="2" type="ORF">GKO48_13325</name>
</gene>
<keyword evidence="3" id="KW-1185">Reference proteome</keyword>
<reference evidence="3 4" key="1">
    <citation type="submission" date="2019-11" db="EMBL/GenBank/DDBJ databases">
        <authorList>
            <person name="Cho J.-C."/>
        </authorList>
    </citation>
    <scope>NUCLEOTIDE SEQUENCE [LARGE SCALE GENOMIC DNA]</scope>
    <source>
        <strain evidence="2 3">JH1073</strain>
        <strain evidence="1 4">JH702</strain>
    </source>
</reference>
<reference evidence="2" key="2">
    <citation type="journal article" date="2023" name="Nat. Commun.">
        <title>Cultivation of marine bacteria of the SAR202 clade.</title>
        <authorList>
            <person name="Lim Y."/>
            <person name="Seo J.H."/>
            <person name="Giovannoni S.J."/>
            <person name="Kang I."/>
            <person name="Cho J.C."/>
        </authorList>
    </citation>
    <scope>NUCLEOTIDE SEQUENCE</scope>
    <source>
        <strain evidence="2">JH1073</strain>
    </source>
</reference>
<dbReference type="CDD" id="cd17040">
    <property type="entry name" value="Ubl_MoaD_like"/>
    <property type="match status" value="1"/>
</dbReference>
<accession>A0AAJ5ZGJ5</accession>
<dbReference type="PANTHER" id="PTHR38031">
    <property type="entry name" value="SULFUR CARRIER PROTEIN SLR0821-RELATED"/>
    <property type="match status" value="1"/>
</dbReference>
<dbReference type="InterPro" id="IPR016155">
    <property type="entry name" value="Mopterin_synth/thiamin_S_b"/>
</dbReference>
<dbReference type="Gene3D" id="3.10.20.30">
    <property type="match status" value="1"/>
</dbReference>
<dbReference type="PANTHER" id="PTHR38031:SF1">
    <property type="entry name" value="SULFUR CARRIER PROTEIN CYSO"/>
    <property type="match status" value="1"/>
</dbReference>
<sequence>MATVFLPYALRKYANGVEQVEVPAKTLRELVDNLEAAYPGTKEHLVEDDRLKPGLAAIVGHVATRRGLLQKLEPDTEVHFITAISGG</sequence>
<name>A0AAJ5ZGJ5_9CHLR</name>
<dbReference type="RefSeq" id="WP_342826737.1">
    <property type="nucleotide sequence ID" value="NZ_CP046146.1"/>
</dbReference>
<dbReference type="Proteomes" id="UP001321249">
    <property type="component" value="Unassembled WGS sequence"/>
</dbReference>
<dbReference type="InterPro" id="IPR012675">
    <property type="entry name" value="Beta-grasp_dom_sf"/>
</dbReference>
<dbReference type="SUPFAM" id="SSF54285">
    <property type="entry name" value="MoaD/ThiS"/>
    <property type="match status" value="1"/>
</dbReference>
<dbReference type="Proteomes" id="UP001219901">
    <property type="component" value="Chromosome"/>
</dbReference>
<dbReference type="EMBL" id="WMBE01000004">
    <property type="protein sequence ID" value="MDG0867843.1"/>
    <property type="molecule type" value="Genomic_DNA"/>
</dbReference>
<evidence type="ECO:0008006" key="5">
    <source>
        <dbReference type="Google" id="ProtNLM"/>
    </source>
</evidence>
<protein>
    <recommendedName>
        <fullName evidence="5">MoaD/ThiS family protein</fullName>
    </recommendedName>
</protein>
<dbReference type="InterPro" id="IPR003749">
    <property type="entry name" value="ThiS/MoaD-like"/>
</dbReference>
<reference evidence="3" key="3">
    <citation type="submission" date="2023-06" db="EMBL/GenBank/DDBJ databases">
        <title>Pangenomics reveal diversification of enzyme families and niche specialization in globally abundant SAR202 bacteria.</title>
        <authorList>
            <person name="Saw J.H.W."/>
        </authorList>
    </citation>
    <scope>NUCLEOTIDE SEQUENCE [LARGE SCALE GENOMIC DNA]</scope>
    <source>
        <strain evidence="3">JH1073</strain>
    </source>
</reference>
<evidence type="ECO:0000313" key="2">
    <source>
        <dbReference type="EMBL" id="WFG40540.1"/>
    </source>
</evidence>
<evidence type="ECO:0000313" key="3">
    <source>
        <dbReference type="Proteomes" id="UP001219901"/>
    </source>
</evidence>
<organism evidence="2 3">
    <name type="scientific">Candidatus Lucifugimonas marina</name>
    <dbReference type="NCBI Taxonomy" id="3038979"/>
    <lineage>
        <taxon>Bacteria</taxon>
        <taxon>Bacillati</taxon>
        <taxon>Chloroflexota</taxon>
        <taxon>Dehalococcoidia</taxon>
        <taxon>SAR202 cluster</taxon>
        <taxon>Candidatus Lucifugimonadales</taxon>
        <taxon>Candidatus Lucifugimonadaceae</taxon>
        <taxon>Candidatus Lucifugimonas</taxon>
    </lineage>
</organism>
<dbReference type="Pfam" id="PF02597">
    <property type="entry name" value="ThiS"/>
    <property type="match status" value="1"/>
</dbReference>
<evidence type="ECO:0000313" key="1">
    <source>
        <dbReference type="EMBL" id="MDG0867843.1"/>
    </source>
</evidence>
<proteinExistence type="predicted"/>
<dbReference type="EMBL" id="CP046147">
    <property type="protein sequence ID" value="WFG40540.1"/>
    <property type="molecule type" value="Genomic_DNA"/>
</dbReference>